<keyword evidence="3" id="KW-1185">Reference proteome</keyword>
<gene>
    <name evidence="2" type="ORF">BLNAU_18094</name>
</gene>
<sequence>MFDQTEEDVLISSALLRDPVISEVASVTTTILCLPTISRVSKFFFSAIKSTPRTTPLNIDIKITIIIVRPGSSAGQMNFKRGTTEAQMRHTLNGTRGIQTPSKPTSRERPRAIVKHSGADNTSPQRIPGVKEYKNLYDWPRKQHLTEMSPPVTPIPQSSVKYQKPQTQHLTPTVNIHGAGDTMGSTGGSIWDGTVPNNSKGSVFSQLEDFPCAKNMKPDPSLPSTICRVFGRFSRYLPTPSMFSMCISRATQVIEKERHRQLEQEEKLKFQNFAEDNDKYDLEVA</sequence>
<evidence type="ECO:0000313" key="2">
    <source>
        <dbReference type="EMBL" id="KAK2947008.1"/>
    </source>
</evidence>
<evidence type="ECO:0000256" key="1">
    <source>
        <dbReference type="SAM" id="MobiDB-lite"/>
    </source>
</evidence>
<comment type="caution">
    <text evidence="2">The sequence shown here is derived from an EMBL/GenBank/DDBJ whole genome shotgun (WGS) entry which is preliminary data.</text>
</comment>
<dbReference type="Proteomes" id="UP001281761">
    <property type="component" value="Unassembled WGS sequence"/>
</dbReference>
<protein>
    <submittedName>
        <fullName evidence="2">Uncharacterized protein</fullName>
    </submittedName>
</protein>
<evidence type="ECO:0000313" key="3">
    <source>
        <dbReference type="Proteomes" id="UP001281761"/>
    </source>
</evidence>
<feature type="compositionally biased region" description="Polar residues" evidence="1">
    <location>
        <begin position="93"/>
        <end position="104"/>
    </location>
</feature>
<reference evidence="2 3" key="1">
    <citation type="journal article" date="2022" name="bioRxiv">
        <title>Genomics of Preaxostyla Flagellates Illuminates Evolutionary Transitions and the Path Towards Mitochondrial Loss.</title>
        <authorList>
            <person name="Novak L.V.F."/>
            <person name="Treitli S.C."/>
            <person name="Pyrih J."/>
            <person name="Halakuc P."/>
            <person name="Pipaliya S.V."/>
            <person name="Vacek V."/>
            <person name="Brzon O."/>
            <person name="Soukal P."/>
            <person name="Eme L."/>
            <person name="Dacks J.B."/>
            <person name="Karnkowska A."/>
            <person name="Elias M."/>
            <person name="Hampl V."/>
        </authorList>
    </citation>
    <scope>NUCLEOTIDE SEQUENCE [LARGE SCALE GENOMIC DNA]</scope>
    <source>
        <strain evidence="2">NAU3</strain>
        <tissue evidence="2">Gut</tissue>
    </source>
</reference>
<feature type="region of interest" description="Disordered" evidence="1">
    <location>
        <begin position="93"/>
        <end position="112"/>
    </location>
</feature>
<proteinExistence type="predicted"/>
<accession>A0ABQ9X5Y4</accession>
<organism evidence="2 3">
    <name type="scientific">Blattamonas nauphoetae</name>
    <dbReference type="NCBI Taxonomy" id="2049346"/>
    <lineage>
        <taxon>Eukaryota</taxon>
        <taxon>Metamonada</taxon>
        <taxon>Preaxostyla</taxon>
        <taxon>Oxymonadida</taxon>
        <taxon>Blattamonas</taxon>
    </lineage>
</organism>
<name>A0ABQ9X5Y4_9EUKA</name>
<dbReference type="EMBL" id="JARBJD010000213">
    <property type="protein sequence ID" value="KAK2947008.1"/>
    <property type="molecule type" value="Genomic_DNA"/>
</dbReference>